<dbReference type="PANTHER" id="PTHR47955">
    <property type="entry name" value="CYTOCHROME P450 FAMILY 71 PROTEIN"/>
    <property type="match status" value="1"/>
</dbReference>
<dbReference type="RefSeq" id="XP_008793763.2">
    <property type="nucleotide sequence ID" value="XM_008795541.4"/>
</dbReference>
<dbReference type="PRINTS" id="PR00385">
    <property type="entry name" value="P450"/>
</dbReference>
<dbReference type="InterPro" id="IPR001128">
    <property type="entry name" value="Cyt_P450"/>
</dbReference>
<feature type="binding site" description="axial binding residue" evidence="8">
    <location>
        <position position="452"/>
    </location>
    <ligand>
        <name>heme</name>
        <dbReference type="ChEBI" id="CHEBI:30413"/>
    </ligand>
    <ligandPart>
        <name>Fe</name>
        <dbReference type="ChEBI" id="CHEBI:18248"/>
    </ligandPart>
</feature>
<proteinExistence type="inferred from homology"/>
<comment type="cofactor">
    <cofactor evidence="1 8">
        <name>heme</name>
        <dbReference type="ChEBI" id="CHEBI:30413"/>
    </cofactor>
</comment>
<dbReference type="KEGG" id="pda:103709985"/>
<keyword evidence="3 8" id="KW-0349">Heme</keyword>
<dbReference type="GO" id="GO:0016705">
    <property type="term" value="F:oxidoreductase activity, acting on paired donors, with incorporation or reduction of molecular oxygen"/>
    <property type="evidence" value="ECO:0007669"/>
    <property type="project" value="InterPro"/>
</dbReference>
<evidence type="ECO:0000313" key="12">
    <source>
        <dbReference type="RefSeq" id="XP_008793763.2"/>
    </source>
</evidence>
<accession>A0A8B7C8D5</accession>
<evidence type="ECO:0000256" key="5">
    <source>
        <dbReference type="ARBA" id="ARBA00023002"/>
    </source>
</evidence>
<keyword evidence="10" id="KW-0472">Membrane</keyword>
<gene>
    <name evidence="12" type="primary">LOC103709985</name>
</gene>
<dbReference type="GeneID" id="103709985"/>
<evidence type="ECO:0000256" key="6">
    <source>
        <dbReference type="ARBA" id="ARBA00023004"/>
    </source>
</evidence>
<feature type="transmembrane region" description="Helical" evidence="10">
    <location>
        <begin position="6"/>
        <end position="22"/>
    </location>
</feature>
<sequence length="511" mass="58409">MASSLLVYFLLLSIPLLLFLLNRSRRRGYGKVAASKLPPGPRRLPIIGNLYQFGSLPHHTLHQLSLKYGPLMYLQLGSVPALVISSSEVVREVIKDHDLVLSSRPALYAAKKLTYGLVDMAFAPYGEHWKQARKVCVSELLSAKRVQSFRATREEEVAMLIASIKRLSSSSPSPVPINLSEMLLSLSNNITCRAAFGERFGSRKYEEGGSRIFHILEETQRLLGGFCTADFFPWLEWIHRLTGLRARLERNFKDLDEFYDQVIEEHLKTIEWSRPGDEDLVHVLLRLQRDPSHGSINRSINHIKGLLTDIFIAATDTISAILVWTMVELMRNQNEMNKVQEEVQKVFGNKGKVDERDLQHLEYLKLVIKEAFRLHPPAPFLGPRETGEMCKIRGYEIPPKTRVFINARAIGTDPNIWTNPTEFCPERFLSGDIDFRGQDFDLTPFGVGRRICPGINFAIVFVELVLANLLYHFDWKLPFGMREEDLDLDEKFGLTVHKKNPLYLLAQPKDI</sequence>
<comment type="similarity">
    <text evidence="2 9">Belongs to the cytochrome P450 family.</text>
</comment>
<feature type="transmembrane region" description="Helical" evidence="10">
    <location>
        <begin position="306"/>
        <end position="327"/>
    </location>
</feature>
<keyword evidence="4 8" id="KW-0479">Metal-binding</keyword>
<protein>
    <submittedName>
        <fullName evidence="12">Cytochrome P450 71A9-like</fullName>
    </submittedName>
</protein>
<evidence type="ECO:0000256" key="7">
    <source>
        <dbReference type="ARBA" id="ARBA00023033"/>
    </source>
</evidence>
<keyword evidence="7 9" id="KW-0503">Monooxygenase</keyword>
<dbReference type="InterPro" id="IPR002401">
    <property type="entry name" value="Cyt_P450_E_grp-I"/>
</dbReference>
<evidence type="ECO:0000256" key="8">
    <source>
        <dbReference type="PIRSR" id="PIRSR602401-1"/>
    </source>
</evidence>
<reference evidence="11" key="1">
    <citation type="journal article" date="2019" name="Nat. Commun.">
        <title>Genome-wide association mapping of date palm fruit traits.</title>
        <authorList>
            <person name="Hazzouri K.M."/>
            <person name="Gros-Balthazard M."/>
            <person name="Flowers J.M."/>
            <person name="Copetti D."/>
            <person name="Lemansour A."/>
            <person name="Lebrun M."/>
            <person name="Masmoudi K."/>
            <person name="Ferrand S."/>
            <person name="Dhar M.I."/>
            <person name="Fresquez Z.A."/>
            <person name="Rosas U."/>
            <person name="Zhang J."/>
            <person name="Talag J."/>
            <person name="Lee S."/>
            <person name="Kudrna D."/>
            <person name="Powell R.F."/>
            <person name="Leitch I.J."/>
            <person name="Krueger R.R."/>
            <person name="Wing R.A."/>
            <person name="Amiri K.M.A."/>
            <person name="Purugganan M.D."/>
        </authorList>
    </citation>
    <scope>NUCLEOTIDE SEQUENCE [LARGE SCALE GENOMIC DNA]</scope>
    <source>
        <strain evidence="11">cv. Khalas</strain>
    </source>
</reference>
<name>A0A8B7C8D5_PHODC</name>
<evidence type="ECO:0000256" key="3">
    <source>
        <dbReference type="ARBA" id="ARBA00022617"/>
    </source>
</evidence>
<keyword evidence="10" id="KW-1133">Transmembrane helix</keyword>
<dbReference type="OrthoDB" id="2789670at2759"/>
<dbReference type="CDD" id="cd11072">
    <property type="entry name" value="CYP71-like"/>
    <property type="match status" value="1"/>
</dbReference>
<evidence type="ECO:0000256" key="2">
    <source>
        <dbReference type="ARBA" id="ARBA00010617"/>
    </source>
</evidence>
<evidence type="ECO:0000313" key="11">
    <source>
        <dbReference type="Proteomes" id="UP000228380"/>
    </source>
</evidence>
<dbReference type="SUPFAM" id="SSF48264">
    <property type="entry name" value="Cytochrome P450"/>
    <property type="match status" value="1"/>
</dbReference>
<reference evidence="12" key="2">
    <citation type="submission" date="2025-08" db="UniProtKB">
        <authorList>
            <consortium name="RefSeq"/>
        </authorList>
    </citation>
    <scope>IDENTIFICATION</scope>
    <source>
        <tissue evidence="12">Young leaves</tissue>
    </source>
</reference>
<keyword evidence="10" id="KW-0812">Transmembrane</keyword>
<dbReference type="PROSITE" id="PS00086">
    <property type="entry name" value="CYTOCHROME_P450"/>
    <property type="match status" value="1"/>
</dbReference>
<dbReference type="PANTHER" id="PTHR47955:SF19">
    <property type="entry name" value="CYTOCHROME P450 71A9-LIKE ISOFORM X1"/>
    <property type="match status" value="1"/>
</dbReference>
<keyword evidence="11" id="KW-1185">Reference proteome</keyword>
<dbReference type="FunFam" id="1.10.630.10:FF:000011">
    <property type="entry name" value="Cytochrome P450 83B1"/>
    <property type="match status" value="1"/>
</dbReference>
<dbReference type="GO" id="GO:0005506">
    <property type="term" value="F:iron ion binding"/>
    <property type="evidence" value="ECO:0007669"/>
    <property type="project" value="InterPro"/>
</dbReference>
<evidence type="ECO:0000256" key="10">
    <source>
        <dbReference type="SAM" id="Phobius"/>
    </source>
</evidence>
<organism evidence="11 12">
    <name type="scientific">Phoenix dactylifera</name>
    <name type="common">Date palm</name>
    <dbReference type="NCBI Taxonomy" id="42345"/>
    <lineage>
        <taxon>Eukaryota</taxon>
        <taxon>Viridiplantae</taxon>
        <taxon>Streptophyta</taxon>
        <taxon>Embryophyta</taxon>
        <taxon>Tracheophyta</taxon>
        <taxon>Spermatophyta</taxon>
        <taxon>Magnoliopsida</taxon>
        <taxon>Liliopsida</taxon>
        <taxon>Arecaceae</taxon>
        <taxon>Coryphoideae</taxon>
        <taxon>Phoeniceae</taxon>
        <taxon>Phoenix</taxon>
    </lineage>
</organism>
<dbReference type="InterPro" id="IPR017972">
    <property type="entry name" value="Cyt_P450_CS"/>
</dbReference>
<evidence type="ECO:0000256" key="4">
    <source>
        <dbReference type="ARBA" id="ARBA00022723"/>
    </source>
</evidence>
<keyword evidence="5 9" id="KW-0560">Oxidoreductase</keyword>
<evidence type="ECO:0000256" key="9">
    <source>
        <dbReference type="RuleBase" id="RU000461"/>
    </source>
</evidence>
<dbReference type="PRINTS" id="PR00463">
    <property type="entry name" value="EP450I"/>
</dbReference>
<dbReference type="Proteomes" id="UP000228380">
    <property type="component" value="Chromosome 14"/>
</dbReference>
<dbReference type="GO" id="GO:0020037">
    <property type="term" value="F:heme binding"/>
    <property type="evidence" value="ECO:0007669"/>
    <property type="project" value="InterPro"/>
</dbReference>
<evidence type="ECO:0000256" key="1">
    <source>
        <dbReference type="ARBA" id="ARBA00001971"/>
    </source>
</evidence>
<dbReference type="Pfam" id="PF00067">
    <property type="entry name" value="p450"/>
    <property type="match status" value="1"/>
</dbReference>
<dbReference type="Gene3D" id="1.10.630.10">
    <property type="entry name" value="Cytochrome P450"/>
    <property type="match status" value="1"/>
</dbReference>
<dbReference type="InterPro" id="IPR036396">
    <property type="entry name" value="Cyt_P450_sf"/>
</dbReference>
<keyword evidence="6 8" id="KW-0408">Iron</keyword>
<dbReference type="GO" id="GO:0004497">
    <property type="term" value="F:monooxygenase activity"/>
    <property type="evidence" value="ECO:0007669"/>
    <property type="project" value="UniProtKB-KW"/>
</dbReference>
<dbReference type="AlphaFoldDB" id="A0A8B7C8D5"/>